<dbReference type="RefSeq" id="WP_068539061.1">
    <property type="nucleotide sequence ID" value="NZ_CALTZF010000012.1"/>
</dbReference>
<evidence type="ECO:0000313" key="3">
    <source>
        <dbReference type="Proteomes" id="UP001225576"/>
    </source>
</evidence>
<name>A0AAW6ZK40_9ACTO</name>
<accession>A0AAW6ZK40</accession>
<reference evidence="2" key="1">
    <citation type="submission" date="2023-05" db="EMBL/GenBank/DDBJ databases">
        <title>Genomic Catalog of Human Bladder Bacteria.</title>
        <authorList>
            <person name="Du J."/>
        </authorList>
    </citation>
    <scope>NUCLEOTIDE SEQUENCE</scope>
    <source>
        <strain evidence="2">UMB1304A</strain>
    </source>
</reference>
<proteinExistence type="predicted"/>
<dbReference type="Proteomes" id="UP001225576">
    <property type="component" value="Unassembled WGS sequence"/>
</dbReference>
<protein>
    <submittedName>
        <fullName evidence="2">Uncharacterized protein</fullName>
    </submittedName>
</protein>
<dbReference type="EMBL" id="JASPDQ010000001">
    <property type="protein sequence ID" value="MDK8600978.1"/>
    <property type="molecule type" value="Genomic_DNA"/>
</dbReference>
<evidence type="ECO:0000313" key="2">
    <source>
        <dbReference type="EMBL" id="MDK8600978.1"/>
    </source>
</evidence>
<dbReference type="AlphaFoldDB" id="A0AAW6ZK40"/>
<organism evidence="2 3">
    <name type="scientific">Trueperella bernardiae</name>
    <dbReference type="NCBI Taxonomy" id="59561"/>
    <lineage>
        <taxon>Bacteria</taxon>
        <taxon>Bacillati</taxon>
        <taxon>Actinomycetota</taxon>
        <taxon>Actinomycetes</taxon>
        <taxon>Actinomycetales</taxon>
        <taxon>Actinomycetaceae</taxon>
        <taxon>Trueperella</taxon>
    </lineage>
</organism>
<comment type="caution">
    <text evidence="2">The sequence shown here is derived from an EMBL/GenBank/DDBJ whole genome shotgun (WGS) entry which is preliminary data.</text>
</comment>
<sequence length="115" mass="12450">MFVDGTLVRHLMSGDAELDGGEPIVDKSRFAFVEDGQDESLAEVGGDLVIQELQRPVGAVGRDDDAFTVRARHFAYTHPAPDGVRNGPNSAQAANAWTDDLPKKTSFFGRSFGKK</sequence>
<gene>
    <name evidence="2" type="ORF">QP858_00655</name>
</gene>
<feature type="region of interest" description="Disordered" evidence="1">
    <location>
        <begin position="78"/>
        <end position="98"/>
    </location>
</feature>
<evidence type="ECO:0000256" key="1">
    <source>
        <dbReference type="SAM" id="MobiDB-lite"/>
    </source>
</evidence>